<keyword evidence="3" id="KW-1185">Reference proteome</keyword>
<comment type="caution">
    <text evidence="2">The sequence shown here is derived from an EMBL/GenBank/DDBJ whole genome shotgun (WGS) entry which is preliminary data.</text>
</comment>
<keyword evidence="1" id="KW-0472">Membrane</keyword>
<dbReference type="AlphaFoldDB" id="A0AA41QHC9"/>
<evidence type="ECO:0000313" key="3">
    <source>
        <dbReference type="Proteomes" id="UP001165405"/>
    </source>
</evidence>
<dbReference type="RefSeq" id="WP_236091237.1">
    <property type="nucleotide sequence ID" value="NZ_JAKGSG010000062.1"/>
</dbReference>
<proteinExistence type="predicted"/>
<reference evidence="2" key="1">
    <citation type="submission" date="2022-01" db="EMBL/GenBank/DDBJ databases">
        <title>Antribacter sp. nov., isolated from Guizhou of China.</title>
        <authorList>
            <person name="Chengliang C."/>
            <person name="Ya Z."/>
        </authorList>
    </citation>
    <scope>NUCLEOTIDE SEQUENCE</scope>
    <source>
        <strain evidence="2">KLBMP 9083</strain>
    </source>
</reference>
<dbReference type="Proteomes" id="UP001165405">
    <property type="component" value="Unassembled WGS sequence"/>
</dbReference>
<dbReference type="EMBL" id="JAKGSG010000062">
    <property type="protein sequence ID" value="MCF4123484.1"/>
    <property type="molecule type" value="Genomic_DNA"/>
</dbReference>
<sequence>MTDLSILDWAELAVAVATVLAAAFAGIQVVGLRRDQNAAERREYEAVSMMWTVVEAPLAADADGLARWVLRFTLANPGRMPIDDVQCVVHVGVPVRRVHFDGSSEEPTDTLTFIQTIVSGTTTRTWDRKFVVPYEDRNFVSGMRVDVTFRDIRGEVRTNTWPRPARPTAAGALAR</sequence>
<gene>
    <name evidence="2" type="ORF">L1785_21180</name>
</gene>
<feature type="transmembrane region" description="Helical" evidence="1">
    <location>
        <begin position="12"/>
        <end position="32"/>
    </location>
</feature>
<accession>A0AA41QHC9</accession>
<keyword evidence="1" id="KW-0812">Transmembrane</keyword>
<evidence type="ECO:0000313" key="2">
    <source>
        <dbReference type="EMBL" id="MCF4123484.1"/>
    </source>
</evidence>
<keyword evidence="1" id="KW-1133">Transmembrane helix</keyword>
<protein>
    <submittedName>
        <fullName evidence="2">Uncharacterized protein</fullName>
    </submittedName>
</protein>
<evidence type="ECO:0000256" key="1">
    <source>
        <dbReference type="SAM" id="Phobius"/>
    </source>
</evidence>
<organism evidence="2 3">
    <name type="scientific">Antribacter soli</name>
    <dbReference type="NCBI Taxonomy" id="2910976"/>
    <lineage>
        <taxon>Bacteria</taxon>
        <taxon>Bacillati</taxon>
        <taxon>Actinomycetota</taxon>
        <taxon>Actinomycetes</taxon>
        <taxon>Micrococcales</taxon>
        <taxon>Promicromonosporaceae</taxon>
        <taxon>Antribacter</taxon>
    </lineage>
</organism>
<name>A0AA41QHC9_9MICO</name>